<proteinExistence type="predicted"/>
<feature type="transmembrane region" description="Helical" evidence="1">
    <location>
        <begin position="20"/>
        <end position="41"/>
    </location>
</feature>
<sequence length="234" mass="25847">MAETQRAQEFRRLRTPRSAAVAGIVFAVLFAASLVLLRTALPADPFDETPWVGSGETRIKTALLLAPFAGIAFLWFIGVIRDRLGDLEDRFFATVFLGSGLLFLAMGFVSMGVAGGVLAIARHSGSSANDIVYFGREIMLQINHVYALRMAAVFMISLGTIWLRTGLMPRWLVMTTYLLALALLAIVDFSLWSTLAFPAWVLLISVYILVTGRRASAADRSFRSAPVSWRRSRR</sequence>
<feature type="transmembrane region" description="Helical" evidence="1">
    <location>
        <begin position="170"/>
        <end position="186"/>
    </location>
</feature>
<evidence type="ECO:0008006" key="4">
    <source>
        <dbReference type="Google" id="ProtNLM"/>
    </source>
</evidence>
<dbReference type="PATRIC" id="fig|101510.16.peg.86"/>
<dbReference type="KEGG" id="rha:RHA1_ro00070"/>
<organism evidence="2 3">
    <name type="scientific">Rhodococcus jostii (strain RHA1)</name>
    <dbReference type="NCBI Taxonomy" id="101510"/>
    <lineage>
        <taxon>Bacteria</taxon>
        <taxon>Bacillati</taxon>
        <taxon>Actinomycetota</taxon>
        <taxon>Actinomycetes</taxon>
        <taxon>Mycobacteriales</taxon>
        <taxon>Nocardiaceae</taxon>
        <taxon>Rhodococcus</taxon>
    </lineage>
</organism>
<dbReference type="eggNOG" id="ENOG5030H5P">
    <property type="taxonomic scope" value="Bacteria"/>
</dbReference>
<dbReference type="RefSeq" id="WP_009472611.1">
    <property type="nucleotide sequence ID" value="NC_008268.1"/>
</dbReference>
<keyword evidence="1" id="KW-1133">Transmembrane helix</keyword>
<name>Q0SKN0_RHOJR</name>
<dbReference type="EMBL" id="CP000431">
    <property type="protein sequence ID" value="ABG91906.1"/>
    <property type="molecule type" value="Genomic_DNA"/>
</dbReference>
<evidence type="ECO:0000313" key="3">
    <source>
        <dbReference type="Proteomes" id="UP000008710"/>
    </source>
</evidence>
<dbReference type="OrthoDB" id="3381134at2"/>
<keyword evidence="1" id="KW-0472">Membrane</keyword>
<gene>
    <name evidence="2" type="ordered locus">RHA1_ro00070</name>
</gene>
<protein>
    <recommendedName>
        <fullName evidence="4">DUF4386 family protein</fullName>
    </recommendedName>
</protein>
<evidence type="ECO:0000256" key="1">
    <source>
        <dbReference type="SAM" id="Phobius"/>
    </source>
</evidence>
<dbReference type="HOGENOM" id="CLU_1325693_0_0_11"/>
<feature type="transmembrane region" description="Helical" evidence="1">
    <location>
        <begin position="192"/>
        <end position="210"/>
    </location>
</feature>
<feature type="transmembrane region" description="Helical" evidence="1">
    <location>
        <begin position="92"/>
        <end position="121"/>
    </location>
</feature>
<feature type="transmembrane region" description="Helical" evidence="1">
    <location>
        <begin position="61"/>
        <end position="80"/>
    </location>
</feature>
<feature type="transmembrane region" description="Helical" evidence="1">
    <location>
        <begin position="141"/>
        <end position="163"/>
    </location>
</feature>
<dbReference type="Proteomes" id="UP000008710">
    <property type="component" value="Chromosome"/>
</dbReference>
<keyword evidence="1" id="KW-0812">Transmembrane</keyword>
<dbReference type="AlphaFoldDB" id="Q0SKN0"/>
<reference evidence="3" key="1">
    <citation type="journal article" date="2006" name="Proc. Natl. Acad. Sci. U.S.A.">
        <title>The complete genome of Rhodococcus sp. RHA1 provides insights into a catabolic powerhouse.</title>
        <authorList>
            <person name="McLeod M.P."/>
            <person name="Warren R.L."/>
            <person name="Hsiao W.W.L."/>
            <person name="Araki N."/>
            <person name="Myhre M."/>
            <person name="Fernandes C."/>
            <person name="Miyazawa D."/>
            <person name="Wong W."/>
            <person name="Lillquist A.L."/>
            <person name="Wang D."/>
            <person name="Dosanjh M."/>
            <person name="Hara H."/>
            <person name="Petrescu A."/>
            <person name="Morin R.D."/>
            <person name="Yang G."/>
            <person name="Stott J.M."/>
            <person name="Schein J.E."/>
            <person name="Shin H."/>
            <person name="Smailus D."/>
            <person name="Siddiqui A.S."/>
            <person name="Marra M.A."/>
            <person name="Jones S.J.M."/>
            <person name="Holt R."/>
            <person name="Brinkman F.S.L."/>
            <person name="Miyauchi K."/>
            <person name="Fukuda M."/>
            <person name="Davies J.E."/>
            <person name="Mohn W.W."/>
            <person name="Eltis L.D."/>
        </authorList>
    </citation>
    <scope>NUCLEOTIDE SEQUENCE [LARGE SCALE GENOMIC DNA]</scope>
    <source>
        <strain evidence="3">RHA1</strain>
    </source>
</reference>
<evidence type="ECO:0000313" key="2">
    <source>
        <dbReference type="EMBL" id="ABG91906.1"/>
    </source>
</evidence>
<accession>Q0SKN0</accession>